<feature type="region of interest" description="Disordered" evidence="1">
    <location>
        <begin position="45"/>
        <end position="72"/>
    </location>
</feature>
<evidence type="ECO:0008006" key="5">
    <source>
        <dbReference type="Google" id="ProtNLM"/>
    </source>
</evidence>
<dbReference type="InterPro" id="IPR036610">
    <property type="entry name" value="PEBP-like_sf"/>
</dbReference>
<feature type="compositionally biased region" description="Polar residues" evidence="1">
    <location>
        <begin position="50"/>
        <end position="61"/>
    </location>
</feature>
<dbReference type="OrthoDB" id="2506647at2759"/>
<evidence type="ECO:0000256" key="2">
    <source>
        <dbReference type="SAM" id="SignalP"/>
    </source>
</evidence>
<feature type="chain" id="PRO_5034127831" description="PEBP-like protein" evidence="2">
    <location>
        <begin position="18"/>
        <end position="223"/>
    </location>
</feature>
<dbReference type="Proteomes" id="UP000566819">
    <property type="component" value="Unassembled WGS sequence"/>
</dbReference>
<evidence type="ECO:0000256" key="1">
    <source>
        <dbReference type="SAM" id="MobiDB-lite"/>
    </source>
</evidence>
<keyword evidence="2" id="KW-0732">Signal</keyword>
<accession>A0A8H4RQ44</accession>
<dbReference type="AlphaFoldDB" id="A0A8H4RQ44"/>
<keyword evidence="4" id="KW-1185">Reference proteome</keyword>
<proteinExistence type="predicted"/>
<dbReference type="Gene3D" id="3.90.280.10">
    <property type="entry name" value="PEBP-like"/>
    <property type="match status" value="1"/>
</dbReference>
<gene>
    <name evidence="3" type="ORF">G7Y89_g4825</name>
</gene>
<dbReference type="SUPFAM" id="SSF49777">
    <property type="entry name" value="PEBP-like"/>
    <property type="match status" value="1"/>
</dbReference>
<evidence type="ECO:0000313" key="3">
    <source>
        <dbReference type="EMBL" id="KAF4633288.1"/>
    </source>
</evidence>
<organism evidence="3 4">
    <name type="scientific">Cudoniella acicularis</name>
    <dbReference type="NCBI Taxonomy" id="354080"/>
    <lineage>
        <taxon>Eukaryota</taxon>
        <taxon>Fungi</taxon>
        <taxon>Dikarya</taxon>
        <taxon>Ascomycota</taxon>
        <taxon>Pezizomycotina</taxon>
        <taxon>Leotiomycetes</taxon>
        <taxon>Helotiales</taxon>
        <taxon>Tricladiaceae</taxon>
        <taxon>Cudoniella</taxon>
    </lineage>
</organism>
<dbReference type="EMBL" id="JAAMPI010000273">
    <property type="protein sequence ID" value="KAF4633288.1"/>
    <property type="molecule type" value="Genomic_DNA"/>
</dbReference>
<protein>
    <recommendedName>
        <fullName evidence="5">PEBP-like protein</fullName>
    </recommendedName>
</protein>
<name>A0A8H4RQ44_9HELO</name>
<evidence type="ECO:0000313" key="4">
    <source>
        <dbReference type="Proteomes" id="UP000566819"/>
    </source>
</evidence>
<sequence length="223" mass="23808">MLFVGLASLLLAGVALAQTPPDYTPAVTAHLEVKFGSKSLVPGTALTKAGKSNQSNKSISSDKYKRHRQSTNNRYDRRGIEWNIHLSHACQSAPLRSSLPRLLYSQLHSPPSATGGAAGTRGTVLHALITGYKSATTETNGLYVLSTTDTGPSTFFAPAPPAETPAHPHKYIEFLIPQPAGFKVPSSQTSSISKRLGFNITAFLKDANCDAPVRANYFTQVAA</sequence>
<comment type="caution">
    <text evidence="3">The sequence shown here is derived from an EMBL/GenBank/DDBJ whole genome shotgun (WGS) entry which is preliminary data.</text>
</comment>
<reference evidence="3 4" key="1">
    <citation type="submission" date="2020-03" db="EMBL/GenBank/DDBJ databases">
        <title>Draft Genome Sequence of Cudoniella acicularis.</title>
        <authorList>
            <person name="Buettner E."/>
            <person name="Kellner H."/>
        </authorList>
    </citation>
    <scope>NUCLEOTIDE SEQUENCE [LARGE SCALE GENOMIC DNA]</scope>
    <source>
        <strain evidence="3 4">DSM 108380</strain>
    </source>
</reference>
<feature type="signal peptide" evidence="2">
    <location>
        <begin position="1"/>
        <end position="17"/>
    </location>
</feature>